<organism evidence="2 3">
    <name type="scientific">Candidatus Gottesmanbacteria bacterium RIFCSPLOWO2_01_FULL_46_9</name>
    <dbReference type="NCBI Taxonomy" id="1798394"/>
    <lineage>
        <taxon>Bacteria</taxon>
        <taxon>Candidatus Gottesmaniibacteriota</taxon>
    </lineage>
</organism>
<gene>
    <name evidence="2" type="ORF">A3A63_00035</name>
</gene>
<evidence type="ECO:0000313" key="3">
    <source>
        <dbReference type="Proteomes" id="UP000176450"/>
    </source>
</evidence>
<reference evidence="2 3" key="1">
    <citation type="journal article" date="2016" name="Nat. Commun.">
        <title>Thousands of microbial genomes shed light on interconnected biogeochemical processes in an aquifer system.</title>
        <authorList>
            <person name="Anantharaman K."/>
            <person name="Brown C.T."/>
            <person name="Hug L.A."/>
            <person name="Sharon I."/>
            <person name="Castelle C.J."/>
            <person name="Probst A.J."/>
            <person name="Thomas B.C."/>
            <person name="Singh A."/>
            <person name="Wilkins M.J."/>
            <person name="Karaoz U."/>
            <person name="Brodie E.L."/>
            <person name="Williams K.H."/>
            <person name="Hubbard S.S."/>
            <person name="Banfield J.F."/>
        </authorList>
    </citation>
    <scope>NUCLEOTIDE SEQUENCE [LARGE SCALE GENOMIC DNA]</scope>
</reference>
<proteinExistence type="predicted"/>
<keyword evidence="1" id="KW-1133">Transmembrane helix</keyword>
<evidence type="ECO:0000313" key="2">
    <source>
        <dbReference type="EMBL" id="OGG31141.1"/>
    </source>
</evidence>
<sequence>MNEQQPTQKHNVSLIVLFFAFFAGFGGVFTYRYIRTPKHEALTQVTTNSNQPIPQPTFALEPPAQALFGTLTVLKGHAELFARNTDVYAEASTGAQILNGESVATKEDSSASVIIENIITATMDESAEVVFANVFANNMVLQQKAGKVTYQLVDGVNPVAVRALHALISIRSGETIITIIDTDISVTVKNGSVKLAIVDSDNDTNVWELKEGQRADVDDTAREITVLKAR</sequence>
<protein>
    <recommendedName>
        <fullName evidence="4">FecR protein domain-containing protein</fullName>
    </recommendedName>
</protein>
<dbReference type="EMBL" id="MFJX01000025">
    <property type="protein sequence ID" value="OGG31141.1"/>
    <property type="molecule type" value="Genomic_DNA"/>
</dbReference>
<accession>A0A1F6B2J5</accession>
<evidence type="ECO:0000256" key="1">
    <source>
        <dbReference type="SAM" id="Phobius"/>
    </source>
</evidence>
<name>A0A1F6B2J5_9BACT</name>
<feature type="transmembrane region" description="Helical" evidence="1">
    <location>
        <begin position="12"/>
        <end position="34"/>
    </location>
</feature>
<comment type="caution">
    <text evidence="2">The sequence shown here is derived from an EMBL/GenBank/DDBJ whole genome shotgun (WGS) entry which is preliminary data.</text>
</comment>
<dbReference type="AlphaFoldDB" id="A0A1F6B2J5"/>
<evidence type="ECO:0008006" key="4">
    <source>
        <dbReference type="Google" id="ProtNLM"/>
    </source>
</evidence>
<keyword evidence="1" id="KW-0472">Membrane</keyword>
<dbReference type="Proteomes" id="UP000176450">
    <property type="component" value="Unassembled WGS sequence"/>
</dbReference>
<keyword evidence="1" id="KW-0812">Transmembrane</keyword>